<proteinExistence type="inferred from homology"/>
<dbReference type="Pfam" id="PF00493">
    <property type="entry name" value="MCM"/>
    <property type="match status" value="1"/>
</dbReference>
<dbReference type="SUPFAM" id="SSF52540">
    <property type="entry name" value="P-loop containing nucleoside triphosphate hydrolases"/>
    <property type="match status" value="1"/>
</dbReference>
<evidence type="ECO:0000259" key="14">
    <source>
        <dbReference type="PROSITE" id="PS50051"/>
    </source>
</evidence>
<evidence type="ECO:0000256" key="12">
    <source>
        <dbReference type="RuleBase" id="RU004070"/>
    </source>
</evidence>
<evidence type="ECO:0000256" key="10">
    <source>
        <dbReference type="ARBA" id="ARBA00023306"/>
    </source>
</evidence>
<dbReference type="InterPro" id="IPR027417">
    <property type="entry name" value="P-loop_NTPase"/>
</dbReference>
<evidence type="ECO:0000256" key="5">
    <source>
        <dbReference type="ARBA" id="ARBA00022801"/>
    </source>
</evidence>
<dbReference type="InterPro" id="IPR001208">
    <property type="entry name" value="MCM_dom"/>
</dbReference>
<dbReference type="InterPro" id="IPR033762">
    <property type="entry name" value="MCM_OB"/>
</dbReference>
<evidence type="ECO:0000256" key="2">
    <source>
        <dbReference type="ARBA" id="ARBA00008010"/>
    </source>
</evidence>
<keyword evidence="8 12" id="KW-0238">DNA-binding</keyword>
<keyword evidence="16" id="KW-1185">Reference proteome</keyword>
<comment type="catalytic activity">
    <reaction evidence="11 13">
        <text>ATP + H2O = ADP + phosphate + H(+)</text>
        <dbReference type="Rhea" id="RHEA:13065"/>
        <dbReference type="ChEBI" id="CHEBI:15377"/>
        <dbReference type="ChEBI" id="CHEBI:15378"/>
        <dbReference type="ChEBI" id="CHEBI:30616"/>
        <dbReference type="ChEBI" id="CHEBI:43474"/>
        <dbReference type="ChEBI" id="CHEBI:456216"/>
        <dbReference type="EC" id="3.6.4.12"/>
    </reaction>
</comment>
<dbReference type="AlphaFoldDB" id="A0A250WUY5"/>
<keyword evidence="9 13" id="KW-0539">Nucleus</keyword>
<keyword evidence="6 13" id="KW-0347">Helicase</keyword>
<dbReference type="GO" id="GO:0016887">
    <property type="term" value="F:ATP hydrolysis activity"/>
    <property type="evidence" value="ECO:0007669"/>
    <property type="project" value="RHEA"/>
</dbReference>
<dbReference type="Gene3D" id="2.20.28.10">
    <property type="match status" value="1"/>
</dbReference>
<dbReference type="PANTHER" id="PTHR11630:SF42">
    <property type="entry name" value="DNA REPLICATION LICENSING FACTOR MCM5"/>
    <property type="match status" value="1"/>
</dbReference>
<dbReference type="Gene3D" id="3.30.1640.10">
    <property type="entry name" value="mini-chromosome maintenance (MCM) complex, chain A, domain 1"/>
    <property type="match status" value="1"/>
</dbReference>
<keyword evidence="3 13" id="KW-0235">DNA replication</keyword>
<evidence type="ECO:0000313" key="16">
    <source>
        <dbReference type="Proteomes" id="UP000232323"/>
    </source>
</evidence>
<dbReference type="SMART" id="SM00350">
    <property type="entry name" value="MCM"/>
    <property type="match status" value="1"/>
</dbReference>
<dbReference type="PROSITE" id="PS50051">
    <property type="entry name" value="MCM_2"/>
    <property type="match status" value="1"/>
</dbReference>
<comment type="function">
    <text evidence="13">Acts as component of the MCM2-7 complex (MCM complex) which is the replicative helicase essential for 'once per cell cycle' DNA replication initiation and elongation in eukaryotic cells. The active ATPase sites in the MCM2-7 ring are formed through the interaction surfaces of two neighboring subunits such that a critical structure of a conserved arginine finger motif is provided in trans relative to the ATP-binding site of the Walker A box of the adjacent subunit. The six ATPase active sites, however, are likely to contribute differentially to the complex helicase activity.</text>
</comment>
<dbReference type="InterPro" id="IPR018525">
    <property type="entry name" value="MCM_CS"/>
</dbReference>
<dbReference type="PANTHER" id="PTHR11630">
    <property type="entry name" value="DNA REPLICATION LICENSING FACTOR MCM FAMILY MEMBER"/>
    <property type="match status" value="1"/>
</dbReference>
<comment type="subunit">
    <text evidence="13">Component of the MCM2-7 complex.</text>
</comment>
<dbReference type="GO" id="GO:0042555">
    <property type="term" value="C:MCM complex"/>
    <property type="evidence" value="ECO:0007669"/>
    <property type="project" value="UniProtKB-UniRule"/>
</dbReference>
<dbReference type="InterPro" id="IPR054125">
    <property type="entry name" value="MCM5_C"/>
</dbReference>
<dbReference type="CDD" id="cd17756">
    <property type="entry name" value="MCM5"/>
    <property type="match status" value="1"/>
</dbReference>
<dbReference type="Gene3D" id="3.40.50.300">
    <property type="entry name" value="P-loop containing nucleotide triphosphate hydrolases"/>
    <property type="match status" value="1"/>
</dbReference>
<keyword evidence="7 12" id="KW-0067">ATP-binding</keyword>
<dbReference type="InterPro" id="IPR027925">
    <property type="entry name" value="MCM_N"/>
</dbReference>
<dbReference type="GO" id="GO:0006270">
    <property type="term" value="P:DNA replication initiation"/>
    <property type="evidence" value="ECO:0007669"/>
    <property type="project" value="UniProtKB-UniRule"/>
</dbReference>
<dbReference type="GO" id="GO:0005634">
    <property type="term" value="C:nucleus"/>
    <property type="evidence" value="ECO:0007669"/>
    <property type="project" value="UniProtKB-SubCell"/>
</dbReference>
<dbReference type="InterPro" id="IPR041562">
    <property type="entry name" value="MCM_lid"/>
</dbReference>
<evidence type="ECO:0000256" key="3">
    <source>
        <dbReference type="ARBA" id="ARBA00022705"/>
    </source>
</evidence>
<dbReference type="Gene3D" id="2.40.50.140">
    <property type="entry name" value="Nucleic acid-binding proteins"/>
    <property type="match status" value="1"/>
</dbReference>
<dbReference type="PRINTS" id="PR01661">
    <property type="entry name" value="MCMPROTEIN5"/>
</dbReference>
<dbReference type="Pfam" id="PF17207">
    <property type="entry name" value="MCM_OB"/>
    <property type="match status" value="1"/>
</dbReference>
<dbReference type="GO" id="GO:0017116">
    <property type="term" value="F:single-stranded DNA helicase activity"/>
    <property type="evidence" value="ECO:0007669"/>
    <property type="project" value="TreeGrafter"/>
</dbReference>
<dbReference type="GO" id="GO:0005524">
    <property type="term" value="F:ATP binding"/>
    <property type="evidence" value="ECO:0007669"/>
    <property type="project" value="UniProtKB-UniRule"/>
</dbReference>
<dbReference type="Pfam" id="PF21933">
    <property type="entry name" value="MCM5_C"/>
    <property type="match status" value="1"/>
</dbReference>
<evidence type="ECO:0000256" key="13">
    <source>
        <dbReference type="RuleBase" id="RU368063"/>
    </source>
</evidence>
<keyword evidence="10 13" id="KW-0131">Cell cycle</keyword>
<dbReference type="STRING" id="1157962.A0A250WUY5"/>
<dbReference type="Pfam" id="PF14551">
    <property type="entry name" value="MCM_N"/>
    <property type="match status" value="1"/>
</dbReference>
<reference evidence="15 16" key="1">
    <citation type="submission" date="2017-08" db="EMBL/GenBank/DDBJ databases">
        <title>Acidophilic green algal genome provides insights into adaptation to an acidic environment.</title>
        <authorList>
            <person name="Hirooka S."/>
            <person name="Hirose Y."/>
            <person name="Kanesaki Y."/>
            <person name="Higuchi S."/>
            <person name="Fujiwara T."/>
            <person name="Onuma R."/>
            <person name="Era A."/>
            <person name="Ohbayashi R."/>
            <person name="Uzuka A."/>
            <person name="Nozaki H."/>
            <person name="Yoshikawa H."/>
            <person name="Miyagishima S.Y."/>
        </authorList>
    </citation>
    <scope>NUCLEOTIDE SEQUENCE [LARGE SCALE GENOMIC DNA]</scope>
    <source>
        <strain evidence="15 16">NIES-2499</strain>
    </source>
</reference>
<gene>
    <name evidence="15" type="ORF">CEUSTIGMA_g2079.t1</name>
</gene>
<evidence type="ECO:0000313" key="15">
    <source>
        <dbReference type="EMBL" id="GAX74631.1"/>
    </source>
</evidence>
<dbReference type="GO" id="GO:0003688">
    <property type="term" value="F:DNA replication origin binding"/>
    <property type="evidence" value="ECO:0007669"/>
    <property type="project" value="UniProtKB-UniRule"/>
</dbReference>
<dbReference type="GO" id="GO:0003697">
    <property type="term" value="F:single-stranded DNA binding"/>
    <property type="evidence" value="ECO:0007669"/>
    <property type="project" value="TreeGrafter"/>
</dbReference>
<dbReference type="GO" id="GO:0000727">
    <property type="term" value="P:double-strand break repair via break-induced replication"/>
    <property type="evidence" value="ECO:0007669"/>
    <property type="project" value="TreeGrafter"/>
</dbReference>
<evidence type="ECO:0000256" key="9">
    <source>
        <dbReference type="ARBA" id="ARBA00023242"/>
    </source>
</evidence>
<keyword evidence="5 13" id="KW-0378">Hydrolase</keyword>
<comment type="subcellular location">
    <subcellularLocation>
        <location evidence="1 13">Nucleus</location>
    </subcellularLocation>
</comment>
<dbReference type="InterPro" id="IPR031327">
    <property type="entry name" value="MCM"/>
</dbReference>
<evidence type="ECO:0000256" key="6">
    <source>
        <dbReference type="ARBA" id="ARBA00022806"/>
    </source>
</evidence>
<comment type="similarity">
    <text evidence="2 12">Belongs to the MCM family.</text>
</comment>
<dbReference type="InterPro" id="IPR008048">
    <property type="entry name" value="MCM5"/>
</dbReference>
<dbReference type="FunFam" id="3.40.50.300:FF:000929">
    <property type="entry name" value="DNA helicase"/>
    <property type="match status" value="1"/>
</dbReference>
<feature type="domain" description="MCM C-terminal AAA(+) ATPase" evidence="14">
    <location>
        <begin position="328"/>
        <end position="534"/>
    </location>
</feature>
<keyword evidence="4 12" id="KW-0547">Nucleotide-binding</keyword>
<evidence type="ECO:0000256" key="8">
    <source>
        <dbReference type="ARBA" id="ARBA00023125"/>
    </source>
</evidence>
<dbReference type="EMBL" id="BEGY01000008">
    <property type="protein sequence ID" value="GAX74631.1"/>
    <property type="molecule type" value="Genomic_DNA"/>
</dbReference>
<protein>
    <recommendedName>
        <fullName evidence="13">DNA replication licensing factor MCM5</fullName>
        <ecNumber evidence="13">3.6.4.12</ecNumber>
    </recommendedName>
</protein>
<sequence>MATFDEARVTFAYQGFETTDNPNYINENELTNAQTLRCFKEFINHSQPGDARFTYHYRDQLYHNKTKLTVDLAHIRGWNANIANLLETKPAEALPLFEQAATEVLKEHYANIDNGAALDISTVQIMLNSSTPLVQSRTRSIRDLAAERVSQLVMITGIITAAAKPKHKATSITVQCRSCKAVQTLACKPGLGGAIIPSGCNQPRLPGEERCERDPFIVLPDRSQYVDQQQLKLQEKPEDVPTGEMPRHVLLISDRQHCNHFTPGTRVNVLGIYSTFKGKAMEKGMNSLQQPYIRVVSMMEEAGDSHSRFNFTQEEITTFERYARSDKIHELIFSQIAPNIFGADEIKKAVAALLFGGSRKSLPDGTNRRGDINVLLLGDPSTAKSQFLKFASKVAPISVYTSGKGSSAAGLTATVVQDPNSREFYLEGGAMVLADNGVVCIDEFDKMRPEDRVAIHEAMEQQTISIAKAGITTMLKSRTSVLAAANPPSGRYDDLKTAQENIDLQSTILSRFDLIFIVKDPADPDRDKMIARKVLDNHRTAGAQQREQQSSDAKDVDFLRRYIHYCRSQCFPRLSEQAQDRLAAFYVEIRGEARSSATRDDSETPPVPVTVRQLEAIIRISESLAKMSLTPTATLEHAEMAIQLFTKATMDAVKSGVTAYNIASDPQRERIHRLEDKIRRRVGIGSYITQKRLMEEMVALGESEMFVMRALLAMAAGGDIEFKRERSVIQRVR</sequence>
<dbReference type="PRINTS" id="PR01657">
    <property type="entry name" value="MCMFAMILY"/>
</dbReference>
<evidence type="ECO:0000256" key="4">
    <source>
        <dbReference type="ARBA" id="ARBA00022741"/>
    </source>
</evidence>
<dbReference type="Proteomes" id="UP000232323">
    <property type="component" value="Unassembled WGS sequence"/>
</dbReference>
<dbReference type="EC" id="3.6.4.12" evidence="13"/>
<evidence type="ECO:0000256" key="7">
    <source>
        <dbReference type="ARBA" id="ARBA00022840"/>
    </source>
</evidence>
<name>A0A250WUY5_9CHLO</name>
<dbReference type="Pfam" id="PF17855">
    <property type="entry name" value="MCM_lid"/>
    <property type="match status" value="1"/>
</dbReference>
<evidence type="ECO:0000256" key="1">
    <source>
        <dbReference type="ARBA" id="ARBA00004123"/>
    </source>
</evidence>
<evidence type="ECO:0000256" key="11">
    <source>
        <dbReference type="ARBA" id="ARBA00047995"/>
    </source>
</evidence>
<dbReference type="PROSITE" id="PS00847">
    <property type="entry name" value="MCM_1"/>
    <property type="match status" value="1"/>
</dbReference>
<dbReference type="SUPFAM" id="SSF50249">
    <property type="entry name" value="Nucleic acid-binding proteins"/>
    <property type="match status" value="1"/>
</dbReference>
<organism evidence="15 16">
    <name type="scientific">Chlamydomonas eustigma</name>
    <dbReference type="NCBI Taxonomy" id="1157962"/>
    <lineage>
        <taxon>Eukaryota</taxon>
        <taxon>Viridiplantae</taxon>
        <taxon>Chlorophyta</taxon>
        <taxon>core chlorophytes</taxon>
        <taxon>Chlorophyceae</taxon>
        <taxon>CS clade</taxon>
        <taxon>Chlamydomonadales</taxon>
        <taxon>Chlamydomonadaceae</taxon>
        <taxon>Chlamydomonas</taxon>
    </lineage>
</organism>
<comment type="caution">
    <text evidence="15">The sequence shown here is derived from an EMBL/GenBank/DDBJ whole genome shotgun (WGS) entry which is preliminary data.</text>
</comment>
<dbReference type="OrthoDB" id="10036721at2759"/>
<dbReference type="GO" id="GO:0043138">
    <property type="term" value="F:3'-5' DNA helicase activity"/>
    <property type="evidence" value="ECO:0007669"/>
    <property type="project" value="TreeGrafter"/>
</dbReference>
<dbReference type="InterPro" id="IPR012340">
    <property type="entry name" value="NA-bd_OB-fold"/>
</dbReference>
<accession>A0A250WUY5</accession>